<dbReference type="EMBL" id="WTPW01002151">
    <property type="protein sequence ID" value="KAF0395171.1"/>
    <property type="molecule type" value="Genomic_DNA"/>
</dbReference>
<dbReference type="Gene3D" id="1.20.1280.50">
    <property type="match status" value="1"/>
</dbReference>
<organism evidence="2 3">
    <name type="scientific">Gigaspora margarita</name>
    <dbReference type="NCBI Taxonomy" id="4874"/>
    <lineage>
        <taxon>Eukaryota</taxon>
        <taxon>Fungi</taxon>
        <taxon>Fungi incertae sedis</taxon>
        <taxon>Mucoromycota</taxon>
        <taxon>Glomeromycotina</taxon>
        <taxon>Glomeromycetes</taxon>
        <taxon>Diversisporales</taxon>
        <taxon>Gigasporaceae</taxon>
        <taxon>Gigaspora</taxon>
    </lineage>
</organism>
<feature type="domain" description="F-box" evidence="1">
    <location>
        <begin position="1"/>
        <end position="52"/>
    </location>
</feature>
<dbReference type="AlphaFoldDB" id="A0A8H3X436"/>
<dbReference type="InterPro" id="IPR036047">
    <property type="entry name" value="F-box-like_dom_sf"/>
</dbReference>
<dbReference type="OrthoDB" id="2095648at2759"/>
<name>A0A8H3X436_GIGMA</name>
<sequence length="88" mass="10582">MHINNLPTEIFVQILEKTSFNDIGQVMRVNKKWYCESRAIVQKRADRIFEILLTTNYNTNYILIDVFHSFCINFNLDLKKKLWDLQTI</sequence>
<proteinExistence type="predicted"/>
<evidence type="ECO:0000313" key="2">
    <source>
        <dbReference type="EMBL" id="KAF0395171.1"/>
    </source>
</evidence>
<gene>
    <name evidence="2" type="ORF">F8M41_010301</name>
</gene>
<reference evidence="2 3" key="1">
    <citation type="journal article" date="2019" name="Environ. Microbiol.">
        <title>At the nexus of three kingdoms: the genome of the mycorrhizal fungus Gigaspora margarita provides insights into plant, endobacterial and fungal interactions.</title>
        <authorList>
            <person name="Venice F."/>
            <person name="Ghignone S."/>
            <person name="Salvioli di Fossalunga A."/>
            <person name="Amselem J."/>
            <person name="Novero M."/>
            <person name="Xianan X."/>
            <person name="Sedzielewska Toro K."/>
            <person name="Morin E."/>
            <person name="Lipzen A."/>
            <person name="Grigoriev I.V."/>
            <person name="Henrissat B."/>
            <person name="Martin F.M."/>
            <person name="Bonfante P."/>
        </authorList>
    </citation>
    <scope>NUCLEOTIDE SEQUENCE [LARGE SCALE GENOMIC DNA]</scope>
    <source>
        <strain evidence="2 3">BEG34</strain>
    </source>
</reference>
<dbReference type="SUPFAM" id="SSF81383">
    <property type="entry name" value="F-box domain"/>
    <property type="match status" value="1"/>
</dbReference>
<protein>
    <recommendedName>
        <fullName evidence="1">F-box domain-containing protein</fullName>
    </recommendedName>
</protein>
<dbReference type="Proteomes" id="UP000439903">
    <property type="component" value="Unassembled WGS sequence"/>
</dbReference>
<dbReference type="Pfam" id="PF12937">
    <property type="entry name" value="F-box-like"/>
    <property type="match status" value="1"/>
</dbReference>
<dbReference type="CDD" id="cd09917">
    <property type="entry name" value="F-box_SF"/>
    <property type="match status" value="1"/>
</dbReference>
<evidence type="ECO:0000259" key="1">
    <source>
        <dbReference type="PROSITE" id="PS50181"/>
    </source>
</evidence>
<dbReference type="InterPro" id="IPR001810">
    <property type="entry name" value="F-box_dom"/>
</dbReference>
<comment type="caution">
    <text evidence="2">The sequence shown here is derived from an EMBL/GenBank/DDBJ whole genome shotgun (WGS) entry which is preliminary data.</text>
</comment>
<evidence type="ECO:0000313" key="3">
    <source>
        <dbReference type="Proteomes" id="UP000439903"/>
    </source>
</evidence>
<keyword evidence="3" id="KW-1185">Reference proteome</keyword>
<accession>A0A8H3X436</accession>
<dbReference type="PROSITE" id="PS50181">
    <property type="entry name" value="FBOX"/>
    <property type="match status" value="1"/>
</dbReference>